<feature type="chain" id="PRO_5015487262" description="Secreted protein" evidence="1">
    <location>
        <begin position="29"/>
        <end position="172"/>
    </location>
</feature>
<evidence type="ECO:0000313" key="3">
    <source>
        <dbReference type="Proteomes" id="UP000240760"/>
    </source>
</evidence>
<evidence type="ECO:0000256" key="1">
    <source>
        <dbReference type="SAM" id="SignalP"/>
    </source>
</evidence>
<organism evidence="2 3">
    <name type="scientific">Trichoderma longibrachiatum ATCC 18648</name>
    <dbReference type="NCBI Taxonomy" id="983965"/>
    <lineage>
        <taxon>Eukaryota</taxon>
        <taxon>Fungi</taxon>
        <taxon>Dikarya</taxon>
        <taxon>Ascomycota</taxon>
        <taxon>Pezizomycotina</taxon>
        <taxon>Sordariomycetes</taxon>
        <taxon>Hypocreomycetidae</taxon>
        <taxon>Hypocreales</taxon>
        <taxon>Hypocreaceae</taxon>
        <taxon>Trichoderma</taxon>
    </lineage>
</organism>
<name>A0A2T4BUA7_TRILO</name>
<dbReference type="Proteomes" id="UP000240760">
    <property type="component" value="Unassembled WGS sequence"/>
</dbReference>
<accession>A0A2T4BUA7</accession>
<dbReference type="EMBL" id="KZ679140">
    <property type="protein sequence ID" value="PTB72901.1"/>
    <property type="molecule type" value="Genomic_DNA"/>
</dbReference>
<reference evidence="2 3" key="1">
    <citation type="submission" date="2016-07" db="EMBL/GenBank/DDBJ databases">
        <title>Multiple horizontal gene transfer events from other fungi enriched the ability of initially mycotrophic Trichoderma (Ascomycota) to feed on dead plant biomass.</title>
        <authorList>
            <consortium name="DOE Joint Genome Institute"/>
            <person name="Aerts A."/>
            <person name="Atanasova L."/>
            <person name="Chenthamara K."/>
            <person name="Zhang J."/>
            <person name="Grujic M."/>
            <person name="Henrissat B."/>
            <person name="Kuo A."/>
            <person name="Salamov A."/>
            <person name="Lipzen A."/>
            <person name="Labutti K."/>
            <person name="Barry K."/>
            <person name="Miao Y."/>
            <person name="Rahimi M.J."/>
            <person name="Shen Q."/>
            <person name="Grigoriev I.V."/>
            <person name="Kubicek C.P."/>
            <person name="Druzhinina I.S."/>
        </authorList>
    </citation>
    <scope>NUCLEOTIDE SEQUENCE [LARGE SCALE GENOMIC DNA]</scope>
    <source>
        <strain evidence="2 3">ATCC 18648</strain>
    </source>
</reference>
<keyword evidence="3" id="KW-1185">Reference proteome</keyword>
<gene>
    <name evidence="2" type="ORF">M440DRAFT_1086601</name>
</gene>
<feature type="signal peptide" evidence="1">
    <location>
        <begin position="1"/>
        <end position="28"/>
    </location>
</feature>
<evidence type="ECO:0008006" key="4">
    <source>
        <dbReference type="Google" id="ProtNLM"/>
    </source>
</evidence>
<dbReference type="AlphaFoldDB" id="A0A2T4BUA7"/>
<evidence type="ECO:0000313" key="2">
    <source>
        <dbReference type="EMBL" id="PTB72901.1"/>
    </source>
</evidence>
<keyword evidence="1" id="KW-0732">Signal</keyword>
<protein>
    <recommendedName>
        <fullName evidence="4">Secreted protein</fullName>
    </recommendedName>
</protein>
<proteinExistence type="predicted"/>
<sequence>MSGWRQQGRLGCSLRLLCVCWQCMRIHAYIPYHAHQKPSHSSRVQAGLTVFRYESFSSVLPSKPSTNQKLQVAQQLAAVSTAVSRFPLSRLSVQSSPGQRRRMRCPRCHSSAALFHMVTARRLKHCTNHMQRPLGRADASLQSKCLPLPGCSVPAVVADITDAAGLFRRQAL</sequence>